<sequence length="327" mass="37359">MADEETNTNQVMMFNNEDYSVNYTEAEGTVGKANTSELIFLGAHGTYNHQSYTDGSSTKYLMQFYDPEKVSSSDICYYLDKTTEGFVRVTECSSQPSFICIGPAYHFPEVKIAFLINKVFAGIIGECFGLSNQIYTWKPVIVEVDNGEFSYCVHDIHVTGAEVTSINDAKVYCRTIFTGELLQFSDEAEVNLLAGIVFEPFDEILPIKFSMRLTNYMVKDLNKNVSYVAQKVLRGKYVFDGNGECLALVRVYGLSKDYLMPVRCNRTWKHLTCKTGNYKMKRRMPIKDRKNPQALRLKLNSNLQVQKKLYFSIKNSIRNPFYNTNTS</sequence>
<name>A0A0N5AY58_9BILA</name>
<protein>
    <submittedName>
        <fullName evidence="2">Ig-like domain-containing protein</fullName>
    </submittedName>
</protein>
<dbReference type="WBParaSite" id="SMUV_0000989501-mRNA-1">
    <property type="protein sequence ID" value="SMUV_0000989501-mRNA-1"/>
    <property type="gene ID" value="SMUV_0000989501"/>
</dbReference>
<organism evidence="1 2">
    <name type="scientific">Syphacia muris</name>
    <dbReference type="NCBI Taxonomy" id="451379"/>
    <lineage>
        <taxon>Eukaryota</taxon>
        <taxon>Metazoa</taxon>
        <taxon>Ecdysozoa</taxon>
        <taxon>Nematoda</taxon>
        <taxon>Chromadorea</taxon>
        <taxon>Rhabditida</taxon>
        <taxon>Spirurina</taxon>
        <taxon>Oxyuridomorpha</taxon>
        <taxon>Oxyuroidea</taxon>
        <taxon>Oxyuridae</taxon>
        <taxon>Syphacia</taxon>
    </lineage>
</organism>
<keyword evidence="1" id="KW-1185">Reference proteome</keyword>
<proteinExistence type="predicted"/>
<evidence type="ECO:0000313" key="2">
    <source>
        <dbReference type="WBParaSite" id="SMUV_0000989501-mRNA-1"/>
    </source>
</evidence>
<dbReference type="Proteomes" id="UP000046393">
    <property type="component" value="Unplaced"/>
</dbReference>
<dbReference type="AlphaFoldDB" id="A0A0N5AY58"/>
<reference evidence="2" key="1">
    <citation type="submission" date="2017-02" db="UniProtKB">
        <authorList>
            <consortium name="WormBaseParasite"/>
        </authorList>
    </citation>
    <scope>IDENTIFICATION</scope>
</reference>
<evidence type="ECO:0000313" key="1">
    <source>
        <dbReference type="Proteomes" id="UP000046393"/>
    </source>
</evidence>
<accession>A0A0N5AY58</accession>